<accession>A0AAV1EDI3</accession>
<dbReference type="EMBL" id="OX459126">
    <property type="protein sequence ID" value="CAI9117617.1"/>
    <property type="molecule type" value="Genomic_DNA"/>
</dbReference>
<dbReference type="Proteomes" id="UP001161247">
    <property type="component" value="Chromosome 9"/>
</dbReference>
<sequence length="291" mass="32192">MGSSETPLVDSHNQIHPEIPIAGSETLHVAHAVQTETHVVDCENQHHAENPIAGNQTPPNVDQPIPVVAAQRIDQAEIRSVSIQKISLLSSILGYTNFEEFVRDAEMLTLAGIDDFEQASGVVVFAEISRLAKEFKLQVYLVDGSGSRIGTLWDRMVYNFINKSASMLREEMRLWGKKCLFRLDVPDYNIRNNTSEISVARVTTDEDVIRKYLDAISDDQEIHPELSVEFCHNLTPLSESTAKTAVSCTDDIDMGAPGDETGDGPPPKKNASIQCGKESVKSHPNKHVKKF</sequence>
<evidence type="ECO:0000313" key="2">
    <source>
        <dbReference type="EMBL" id="CAI9117617.1"/>
    </source>
</evidence>
<name>A0AAV1EDI3_OLDCO</name>
<reference evidence="2" key="1">
    <citation type="submission" date="2023-03" db="EMBL/GenBank/DDBJ databases">
        <authorList>
            <person name="Julca I."/>
        </authorList>
    </citation>
    <scope>NUCLEOTIDE SEQUENCE</scope>
</reference>
<dbReference type="AlphaFoldDB" id="A0AAV1EDI3"/>
<keyword evidence="3" id="KW-1185">Reference proteome</keyword>
<evidence type="ECO:0000256" key="1">
    <source>
        <dbReference type="SAM" id="MobiDB-lite"/>
    </source>
</evidence>
<dbReference type="Gene3D" id="2.40.50.140">
    <property type="entry name" value="Nucleic acid-binding proteins"/>
    <property type="match status" value="1"/>
</dbReference>
<gene>
    <name evidence="2" type="ORF">OLC1_LOCUS23655</name>
</gene>
<evidence type="ECO:0000313" key="3">
    <source>
        <dbReference type="Proteomes" id="UP001161247"/>
    </source>
</evidence>
<proteinExistence type="predicted"/>
<organism evidence="2 3">
    <name type="scientific">Oldenlandia corymbosa var. corymbosa</name>
    <dbReference type="NCBI Taxonomy" id="529605"/>
    <lineage>
        <taxon>Eukaryota</taxon>
        <taxon>Viridiplantae</taxon>
        <taxon>Streptophyta</taxon>
        <taxon>Embryophyta</taxon>
        <taxon>Tracheophyta</taxon>
        <taxon>Spermatophyta</taxon>
        <taxon>Magnoliopsida</taxon>
        <taxon>eudicotyledons</taxon>
        <taxon>Gunneridae</taxon>
        <taxon>Pentapetalae</taxon>
        <taxon>asterids</taxon>
        <taxon>lamiids</taxon>
        <taxon>Gentianales</taxon>
        <taxon>Rubiaceae</taxon>
        <taxon>Rubioideae</taxon>
        <taxon>Spermacoceae</taxon>
        <taxon>Hedyotis-Oldenlandia complex</taxon>
        <taxon>Oldenlandia</taxon>
    </lineage>
</organism>
<feature type="region of interest" description="Disordered" evidence="1">
    <location>
        <begin position="249"/>
        <end position="291"/>
    </location>
</feature>
<dbReference type="InterPro" id="IPR012340">
    <property type="entry name" value="NA-bd_OB-fold"/>
</dbReference>
<protein>
    <submittedName>
        <fullName evidence="2">OLC1v1019029C1</fullName>
    </submittedName>
</protein>